<dbReference type="AlphaFoldDB" id="A0A5B7K6S3"/>
<organism evidence="2 3">
    <name type="scientific">Portunus trituberculatus</name>
    <name type="common">Swimming crab</name>
    <name type="synonym">Neptunus trituberculatus</name>
    <dbReference type="NCBI Taxonomy" id="210409"/>
    <lineage>
        <taxon>Eukaryota</taxon>
        <taxon>Metazoa</taxon>
        <taxon>Ecdysozoa</taxon>
        <taxon>Arthropoda</taxon>
        <taxon>Crustacea</taxon>
        <taxon>Multicrustacea</taxon>
        <taxon>Malacostraca</taxon>
        <taxon>Eumalacostraca</taxon>
        <taxon>Eucarida</taxon>
        <taxon>Decapoda</taxon>
        <taxon>Pleocyemata</taxon>
        <taxon>Brachyura</taxon>
        <taxon>Eubrachyura</taxon>
        <taxon>Portunoidea</taxon>
        <taxon>Portunidae</taxon>
        <taxon>Portuninae</taxon>
        <taxon>Portunus</taxon>
    </lineage>
</organism>
<evidence type="ECO:0000313" key="2">
    <source>
        <dbReference type="EMBL" id="MPD04263.1"/>
    </source>
</evidence>
<reference evidence="2 3" key="1">
    <citation type="submission" date="2019-05" db="EMBL/GenBank/DDBJ databases">
        <title>Another draft genome of Portunus trituberculatus and its Hox gene families provides insights of decapod evolution.</title>
        <authorList>
            <person name="Jeong J.-H."/>
            <person name="Song I."/>
            <person name="Kim S."/>
            <person name="Choi T."/>
            <person name="Kim D."/>
            <person name="Ryu S."/>
            <person name="Kim W."/>
        </authorList>
    </citation>
    <scope>NUCLEOTIDE SEQUENCE [LARGE SCALE GENOMIC DNA]</scope>
    <source>
        <tissue evidence="2">Muscle</tissue>
    </source>
</reference>
<evidence type="ECO:0000313" key="3">
    <source>
        <dbReference type="Proteomes" id="UP000324222"/>
    </source>
</evidence>
<feature type="region of interest" description="Disordered" evidence="1">
    <location>
        <begin position="77"/>
        <end position="97"/>
    </location>
</feature>
<dbReference type="Proteomes" id="UP000324222">
    <property type="component" value="Unassembled WGS sequence"/>
</dbReference>
<keyword evidence="3" id="KW-1185">Reference proteome</keyword>
<comment type="caution">
    <text evidence="2">The sequence shown here is derived from an EMBL/GenBank/DDBJ whole genome shotgun (WGS) entry which is preliminary data.</text>
</comment>
<dbReference type="EMBL" id="VSRR010140196">
    <property type="protein sequence ID" value="MPD04263.1"/>
    <property type="molecule type" value="Genomic_DNA"/>
</dbReference>
<protein>
    <submittedName>
        <fullName evidence="2">Uncharacterized protein</fullName>
    </submittedName>
</protein>
<accession>A0A5B7K6S3</accession>
<evidence type="ECO:0000256" key="1">
    <source>
        <dbReference type="SAM" id="MobiDB-lite"/>
    </source>
</evidence>
<sequence>MKTQVIISVSFEIRRDESKVCKNKGYTLQISHLCEFYKHSQRFNKESVLSVGITRLKTRVIVCVAFENSLDKKAKCMNKGQPVSPARPHPGDASPRHRRLLPLDMFFPDKF</sequence>
<proteinExistence type="predicted"/>
<name>A0A5B7K6S3_PORTR</name>
<gene>
    <name evidence="2" type="ORF">E2C01_099941</name>
</gene>